<protein>
    <submittedName>
        <fullName evidence="2">Uncharacterized protein</fullName>
    </submittedName>
</protein>
<dbReference type="AlphaFoldDB" id="A0A0C2H057"/>
<dbReference type="EMBL" id="KN729105">
    <property type="protein sequence ID" value="KIH62741.1"/>
    <property type="molecule type" value="Genomic_DNA"/>
</dbReference>
<dbReference type="OrthoDB" id="5804977at2759"/>
<evidence type="ECO:0000256" key="1">
    <source>
        <dbReference type="ARBA" id="ARBA00022669"/>
    </source>
</evidence>
<keyword evidence="1" id="KW-0147">Chitin-binding</keyword>
<sequence>EHCECVGCVDFSKTRDFMYKPAEWWTYAEKPENVGQLNSQELLISTKTVSMCSGRCGPEAECLPSGKIPKCDPDGEAYCCSRSGYCGAGADYCECLGCVDFKKHPEHEY</sequence>
<proteinExistence type="predicted"/>
<keyword evidence="3" id="KW-1185">Reference proteome</keyword>
<gene>
    <name evidence="2" type="ORF">ANCDUO_06973</name>
</gene>
<dbReference type="InterPro" id="IPR036861">
    <property type="entry name" value="Endochitinase-like_sf"/>
</dbReference>
<accession>A0A0C2H057</accession>
<evidence type="ECO:0000313" key="3">
    <source>
        <dbReference type="Proteomes" id="UP000054047"/>
    </source>
</evidence>
<reference evidence="2 3" key="1">
    <citation type="submission" date="2013-12" db="EMBL/GenBank/DDBJ databases">
        <title>Draft genome of the parsitic nematode Ancylostoma duodenale.</title>
        <authorList>
            <person name="Mitreva M."/>
        </authorList>
    </citation>
    <scope>NUCLEOTIDE SEQUENCE [LARGE SCALE GENOMIC DNA]</scope>
    <source>
        <strain evidence="2 3">Zhejiang</strain>
    </source>
</reference>
<dbReference type="GO" id="GO:0008061">
    <property type="term" value="F:chitin binding"/>
    <property type="evidence" value="ECO:0007669"/>
    <property type="project" value="UniProtKB-KW"/>
</dbReference>
<evidence type="ECO:0000313" key="2">
    <source>
        <dbReference type="EMBL" id="KIH62741.1"/>
    </source>
</evidence>
<dbReference type="Gene3D" id="3.30.60.10">
    <property type="entry name" value="Endochitinase-like"/>
    <property type="match status" value="1"/>
</dbReference>
<name>A0A0C2H057_9BILA</name>
<feature type="non-terminal residue" evidence="2">
    <location>
        <position position="1"/>
    </location>
</feature>
<organism evidence="2 3">
    <name type="scientific">Ancylostoma duodenale</name>
    <dbReference type="NCBI Taxonomy" id="51022"/>
    <lineage>
        <taxon>Eukaryota</taxon>
        <taxon>Metazoa</taxon>
        <taxon>Ecdysozoa</taxon>
        <taxon>Nematoda</taxon>
        <taxon>Chromadorea</taxon>
        <taxon>Rhabditida</taxon>
        <taxon>Rhabditina</taxon>
        <taxon>Rhabditomorpha</taxon>
        <taxon>Strongyloidea</taxon>
        <taxon>Ancylostomatidae</taxon>
        <taxon>Ancylostomatinae</taxon>
        <taxon>Ancylostoma</taxon>
    </lineage>
</organism>
<dbReference type="Proteomes" id="UP000054047">
    <property type="component" value="Unassembled WGS sequence"/>
</dbReference>